<evidence type="ECO:0008006" key="6">
    <source>
        <dbReference type="Google" id="ProtNLM"/>
    </source>
</evidence>
<dbReference type="Proteomes" id="UP000321547">
    <property type="component" value="Unassembled WGS sequence"/>
</dbReference>
<accession>A0A1I5SBJ0</accession>
<evidence type="ECO:0000313" key="2">
    <source>
        <dbReference type="EMBL" id="GEM02666.1"/>
    </source>
</evidence>
<dbReference type="Proteomes" id="UP000242243">
    <property type="component" value="Unassembled WGS sequence"/>
</dbReference>
<dbReference type="EMBL" id="BJWI01000050">
    <property type="protein sequence ID" value="GEM02666.1"/>
    <property type="molecule type" value="Genomic_DNA"/>
</dbReference>
<dbReference type="InterPro" id="IPR003772">
    <property type="entry name" value="YceD"/>
</dbReference>
<reference evidence="2 5" key="2">
    <citation type="submission" date="2019-07" db="EMBL/GenBank/DDBJ databases">
        <title>Whole genome shotgun sequence of Halolactibacillus halophilus NBRC 100868.</title>
        <authorList>
            <person name="Hosoyama A."/>
            <person name="Uohara A."/>
            <person name="Ohji S."/>
            <person name="Ichikawa N."/>
        </authorList>
    </citation>
    <scope>NUCLEOTIDE SEQUENCE [LARGE SCALE GENOMIC DNA]</scope>
    <source>
        <strain evidence="2 5">NBRC 100868</strain>
    </source>
</reference>
<organism evidence="3 4">
    <name type="scientific">Halolactibacillus halophilus</name>
    <dbReference type="NCBI Taxonomy" id="306540"/>
    <lineage>
        <taxon>Bacteria</taxon>
        <taxon>Bacillati</taxon>
        <taxon>Bacillota</taxon>
        <taxon>Bacilli</taxon>
        <taxon>Bacillales</taxon>
        <taxon>Bacillaceae</taxon>
        <taxon>Halolactibacillus</taxon>
    </lineage>
</organism>
<sequence length="173" mass="19622">MKISIQKILQQTPFTFEGKTDLSELESFDNDIRQIGSVEVSGEATVQNKTITVNLHIKGLMVLPCARSLADVPYPFDINTIEVFSIDPFYTKEDESEIHPIKGELLDLTPFIKENVLLEIPFRVYADQETIEKHALTAGDGWAVVDEDEQEEKIDPRLSKLQSLLTDDKNENQ</sequence>
<feature type="region of interest" description="Disordered" evidence="1">
    <location>
        <begin position="147"/>
        <end position="173"/>
    </location>
</feature>
<protein>
    <recommendedName>
        <fullName evidence="6">DUF177 domain-containing protein</fullName>
    </recommendedName>
</protein>
<evidence type="ECO:0000313" key="4">
    <source>
        <dbReference type="Proteomes" id="UP000242243"/>
    </source>
</evidence>
<dbReference type="AlphaFoldDB" id="A0A1I5SBJ0"/>
<dbReference type="OrthoDB" id="9790372at2"/>
<dbReference type="EMBL" id="FOXC01000041">
    <property type="protein sequence ID" value="SFP67907.1"/>
    <property type="molecule type" value="Genomic_DNA"/>
</dbReference>
<keyword evidence="5" id="KW-1185">Reference proteome</keyword>
<dbReference type="RefSeq" id="WP_089833508.1">
    <property type="nucleotide sequence ID" value="NZ_BJWI01000050.1"/>
</dbReference>
<dbReference type="Pfam" id="PF02620">
    <property type="entry name" value="YceD"/>
    <property type="match status" value="1"/>
</dbReference>
<dbReference type="STRING" id="306540.SAMN05421839_14120"/>
<evidence type="ECO:0000313" key="3">
    <source>
        <dbReference type="EMBL" id="SFP67907.1"/>
    </source>
</evidence>
<proteinExistence type="predicted"/>
<reference evidence="3 4" key="1">
    <citation type="submission" date="2016-10" db="EMBL/GenBank/DDBJ databases">
        <authorList>
            <person name="de Groot N.N."/>
        </authorList>
    </citation>
    <scope>NUCLEOTIDE SEQUENCE [LARGE SCALE GENOMIC DNA]</scope>
    <source>
        <strain evidence="3 4">DSM 17073</strain>
    </source>
</reference>
<evidence type="ECO:0000256" key="1">
    <source>
        <dbReference type="SAM" id="MobiDB-lite"/>
    </source>
</evidence>
<gene>
    <name evidence="2" type="ORF">HHA03_21980</name>
    <name evidence="3" type="ORF">SAMN05421839_14120</name>
</gene>
<name>A0A1I5SBJ0_9BACI</name>
<evidence type="ECO:0000313" key="5">
    <source>
        <dbReference type="Proteomes" id="UP000321547"/>
    </source>
</evidence>